<organism evidence="1 3">
    <name type="scientific">Modestobacter muralis</name>
    <dbReference type="NCBI Taxonomy" id="1608614"/>
    <lineage>
        <taxon>Bacteria</taxon>
        <taxon>Bacillati</taxon>
        <taxon>Actinomycetota</taxon>
        <taxon>Actinomycetes</taxon>
        <taxon>Geodermatophilales</taxon>
        <taxon>Geodermatophilaceae</taxon>
        <taxon>Modestobacter</taxon>
    </lineage>
</organism>
<accession>A0A6P0EXU8</accession>
<comment type="caution">
    <text evidence="1">The sequence shown here is derived from an EMBL/GenBank/DDBJ whole genome shotgun (WGS) entry which is preliminary data.</text>
</comment>
<name>A0A6P0EXU8_9ACTN</name>
<gene>
    <name evidence="2" type="ORF">G3R41_21070</name>
    <name evidence="1" type="ORF">GCU67_20355</name>
</gene>
<reference evidence="2 4" key="2">
    <citation type="submission" date="2020-02" db="EMBL/GenBank/DDBJ databases">
        <title>The WGS of Modestobacter muralis DSM 100205.</title>
        <authorList>
            <person name="Jiang Z."/>
        </authorList>
    </citation>
    <scope>NUCLEOTIDE SEQUENCE [LARGE SCALE GENOMIC DNA]</scope>
    <source>
        <strain evidence="2 4">DSM 100205</strain>
    </source>
</reference>
<evidence type="ECO:0000313" key="3">
    <source>
        <dbReference type="Proteomes" id="UP000468828"/>
    </source>
</evidence>
<evidence type="ECO:0000313" key="4">
    <source>
        <dbReference type="Proteomes" id="UP000471152"/>
    </source>
</evidence>
<evidence type="ECO:0000313" key="1">
    <source>
        <dbReference type="EMBL" id="NEK96502.1"/>
    </source>
</evidence>
<dbReference type="EMBL" id="JAAGWB010000069">
    <property type="protein sequence ID" value="NEN53402.1"/>
    <property type="molecule type" value="Genomic_DNA"/>
</dbReference>
<proteinExistence type="predicted"/>
<protein>
    <submittedName>
        <fullName evidence="1">Uncharacterized protein</fullName>
    </submittedName>
</protein>
<evidence type="ECO:0000313" key="2">
    <source>
        <dbReference type="EMBL" id="NEN53402.1"/>
    </source>
</evidence>
<dbReference type="Proteomes" id="UP000468828">
    <property type="component" value="Unassembled WGS sequence"/>
</dbReference>
<reference evidence="1 3" key="1">
    <citation type="submission" date="2020-01" db="EMBL/GenBank/DDBJ databases">
        <title>the WGS Modestobacter muralis CPCC 204518.</title>
        <authorList>
            <person name="Jiang Z."/>
        </authorList>
    </citation>
    <scope>NUCLEOTIDE SEQUENCE [LARGE SCALE GENOMIC DNA]</scope>
    <source>
        <strain evidence="1 3">DSM 100205</strain>
    </source>
</reference>
<dbReference type="Proteomes" id="UP000471152">
    <property type="component" value="Unassembled WGS sequence"/>
</dbReference>
<sequence>MTKPLNTRPGQITQLAVTYEIRRSHDNSVISAHCCQPCASVAFGRLHLADMMGGENQPGPLEYLEARVIEVATGEWTLFTQALVPLDGIPPVKDENYPHYLYDGIM</sequence>
<dbReference type="AlphaFoldDB" id="A0A6P0EXU8"/>
<dbReference type="RefSeq" id="WP_163613196.1">
    <property type="nucleotide sequence ID" value="NZ_JAAGWB010000069.1"/>
</dbReference>
<dbReference type="EMBL" id="JAAGWH010000066">
    <property type="protein sequence ID" value="NEK96502.1"/>
    <property type="molecule type" value="Genomic_DNA"/>
</dbReference>
<keyword evidence="3" id="KW-1185">Reference proteome</keyword>